<comment type="caution">
    <text evidence="1">The sequence shown here is derived from an EMBL/GenBank/DDBJ whole genome shotgun (WGS) entry which is preliminary data.</text>
</comment>
<name>A0A4R8CM58_9ACTN</name>
<gene>
    <name evidence="1" type="ORF">EV653_2312</name>
</gene>
<proteinExistence type="predicted"/>
<dbReference type="OrthoDB" id="5182296at2"/>
<dbReference type="AlphaFoldDB" id="A0A4R8CM58"/>
<dbReference type="EMBL" id="SODP01000001">
    <property type="protein sequence ID" value="TDW77148.1"/>
    <property type="molecule type" value="Genomic_DNA"/>
</dbReference>
<reference evidence="1 2" key="1">
    <citation type="submission" date="2019-03" db="EMBL/GenBank/DDBJ databases">
        <title>Genomic Encyclopedia of Type Strains, Phase III (KMG-III): the genomes of soil and plant-associated and newly described type strains.</title>
        <authorList>
            <person name="Whitman W."/>
        </authorList>
    </citation>
    <scope>NUCLEOTIDE SEQUENCE [LARGE SCALE GENOMIC DNA]</scope>
    <source>
        <strain evidence="1 2">VKM Ac-2573</strain>
    </source>
</reference>
<accession>A0A4R8CM58</accession>
<sequence>MTIQNATVLDSGLAQEGITVVDPSGPLVRTWYFDGRFLRADGFRTDQAYERSLASLVAQGNGTGVVHGLEVAMGTGDQLRVEAGLALAPSGRAVLLTRQIDLPTATLIARARGIVDPTTATGGNSAFGPCAGDDLTGDVPVLPATTLWLLTVAATETLCGEEERFGQLCADACATETDRSQLVEGVIFRVHPVSLPLTTPTTVTMTAAHLRSRVASAWFAAERQAISSIVSGPGLHSQVWCLGADAVGGDEVPLAVLQREGSVSKWVDGWTARRELLETTPRRYWQQRIAMRPVSVASAQLSQFQCQLVDLVLPTTATVSGSILLDAGIVELPSAGYLQIDPTGDVEAQVRAKFGAGVDLRFCVGRSDVVPGLVEDAQHRDRISLTKGLDDPAAKEEVDILVPDGTLTQTQVSLDALVGTARTLPAVRDGESGSAISLATMARDSSGTGWTWCAAGTGQLPAARMLDPVTRLARGQTQRQRRLATVDAAIRAMITPDDTRADGSDRAISVWAQIITSARVDTLQPGDTTDVRARLTYAAAVDDVSALDTRFSGELRVVQRQAGTANGAPTVQLLTVLDGFMDTFTIDNGEPKSRVTPIRALQVGWEFGVDDTGAEQLQVGFTQGRSGLVLSATSSGVPRKIQAVLSQFVLRPTPGLPTPGLPTLPILPPVVPVEGKTSDWTSGVGGRFARIFERMTKSGMLSAVPGLSTAGPNVTPIGTVELTDTAGAATPGTPTREQADTAIELLAATLAGAGRDPAFAVGARALLYGGPATTVTPIKATRDWVLFHRRETITCQGDQVVQPAVSTLRLYNAGAASSEDLQTILDNLVNGTMEGTGGFEPVIDLDFAANSAEIVSSVPALRIAWQSANRPSELAFMVAAGGAEGQLIAGARINALRTALSGLVTADNADVRFLPDVPPGLTALGIDGVLLTGGIVASTQPSARCVRILRTDRDMAAKILATLNDLPADPGVPIEDFLRSRGFTFDAFTATFTEGALSNLDPLRQWWKGFNALATQLMLPDNLGEVTDTVDARTERAKEALAALHLDIQNQARIKIAMPICGVTALITTG</sequence>
<dbReference type="Proteomes" id="UP000295146">
    <property type="component" value="Unassembled WGS sequence"/>
</dbReference>
<keyword evidence="2" id="KW-1185">Reference proteome</keyword>
<evidence type="ECO:0000313" key="2">
    <source>
        <dbReference type="Proteomes" id="UP000295146"/>
    </source>
</evidence>
<evidence type="ECO:0000313" key="1">
    <source>
        <dbReference type="EMBL" id="TDW77148.1"/>
    </source>
</evidence>
<dbReference type="RefSeq" id="WP_134101278.1">
    <property type="nucleotide sequence ID" value="NZ_SODP01000001.1"/>
</dbReference>
<organism evidence="1 2">
    <name type="scientific">Kribbella pratensis</name>
    <dbReference type="NCBI Taxonomy" id="2512112"/>
    <lineage>
        <taxon>Bacteria</taxon>
        <taxon>Bacillati</taxon>
        <taxon>Actinomycetota</taxon>
        <taxon>Actinomycetes</taxon>
        <taxon>Propionibacteriales</taxon>
        <taxon>Kribbellaceae</taxon>
        <taxon>Kribbella</taxon>
    </lineage>
</organism>
<protein>
    <submittedName>
        <fullName evidence="1">Uncharacterized protein</fullName>
    </submittedName>
</protein>